<accession>A0AA38KTJ7</accession>
<dbReference type="EMBL" id="MU793297">
    <property type="protein sequence ID" value="KAJ3787161.1"/>
    <property type="molecule type" value="Genomic_DNA"/>
</dbReference>
<name>A0AA38KTJ7_9AGAR</name>
<feature type="region of interest" description="Disordered" evidence="1">
    <location>
        <begin position="1"/>
        <end position="22"/>
    </location>
</feature>
<evidence type="ECO:0000313" key="3">
    <source>
        <dbReference type="Proteomes" id="UP001163798"/>
    </source>
</evidence>
<feature type="compositionally biased region" description="Polar residues" evidence="1">
    <location>
        <begin position="13"/>
        <end position="22"/>
    </location>
</feature>
<feature type="compositionally biased region" description="Basic and acidic residues" evidence="1">
    <location>
        <begin position="1"/>
        <end position="11"/>
    </location>
</feature>
<gene>
    <name evidence="2" type="ORF">GGU10DRAFT_151811</name>
</gene>
<dbReference type="AlphaFoldDB" id="A0AA38KTJ7"/>
<keyword evidence="3" id="KW-1185">Reference proteome</keyword>
<comment type="caution">
    <text evidence="2">The sequence shown here is derived from an EMBL/GenBank/DDBJ whole genome shotgun (WGS) entry which is preliminary data.</text>
</comment>
<sequence>MLRRQLADRRNAPPSQSQPTTGEKWTIYITSAKYLQAERQSGGQRWKGIGVQQERPPMDSRRLFTIARVRFATLAKRDAVLQELSTLEADSNVLYLVKVVTAIIKMTIADRAKQNPAEKRVTGFEWINKLTWQERYWKMIETYADGIGGLVQEQEKESYEILLNARSQKAMKGENAGTQNFT</sequence>
<reference evidence="2" key="1">
    <citation type="submission" date="2022-08" db="EMBL/GenBank/DDBJ databases">
        <authorList>
            <consortium name="DOE Joint Genome Institute"/>
            <person name="Min B."/>
            <person name="Riley R."/>
            <person name="Sierra-Patev S."/>
            <person name="Naranjo-Ortiz M."/>
            <person name="Looney B."/>
            <person name="Konkel Z."/>
            <person name="Slot J.C."/>
            <person name="Sakamoto Y."/>
            <person name="Steenwyk J.L."/>
            <person name="Rokas A."/>
            <person name="Carro J."/>
            <person name="Camarero S."/>
            <person name="Ferreira P."/>
            <person name="Molpeceres G."/>
            <person name="Ruiz-Duenas F.J."/>
            <person name="Serrano A."/>
            <person name="Henrissat B."/>
            <person name="Drula E."/>
            <person name="Hughes K.W."/>
            <person name="Mata J.L."/>
            <person name="Ishikawa N.K."/>
            <person name="Vargas-Isla R."/>
            <person name="Ushijima S."/>
            <person name="Smith C.A."/>
            <person name="Ahrendt S."/>
            <person name="Andreopoulos W."/>
            <person name="He G."/>
            <person name="Labutti K."/>
            <person name="Lipzen A."/>
            <person name="Ng V."/>
            <person name="Sandor L."/>
            <person name="Barry K."/>
            <person name="Martinez A.T."/>
            <person name="Xiao Y."/>
            <person name="Gibbons J.G."/>
            <person name="Terashima K."/>
            <person name="Hibbett D.S."/>
            <person name="Grigoriev I.V."/>
        </authorList>
    </citation>
    <scope>NUCLEOTIDE SEQUENCE</scope>
    <source>
        <strain evidence="2">TFB10291</strain>
    </source>
</reference>
<evidence type="ECO:0000313" key="2">
    <source>
        <dbReference type="EMBL" id="KAJ3787161.1"/>
    </source>
</evidence>
<dbReference type="Proteomes" id="UP001163798">
    <property type="component" value="Unassembled WGS sequence"/>
</dbReference>
<protein>
    <submittedName>
        <fullName evidence="2">Uncharacterized protein</fullName>
    </submittedName>
</protein>
<organism evidence="2 3">
    <name type="scientific">Lentinula aff. detonsa</name>
    <dbReference type="NCBI Taxonomy" id="2804958"/>
    <lineage>
        <taxon>Eukaryota</taxon>
        <taxon>Fungi</taxon>
        <taxon>Dikarya</taxon>
        <taxon>Basidiomycota</taxon>
        <taxon>Agaricomycotina</taxon>
        <taxon>Agaricomycetes</taxon>
        <taxon>Agaricomycetidae</taxon>
        <taxon>Agaricales</taxon>
        <taxon>Marasmiineae</taxon>
        <taxon>Omphalotaceae</taxon>
        <taxon>Lentinula</taxon>
    </lineage>
</organism>
<evidence type="ECO:0000256" key="1">
    <source>
        <dbReference type="SAM" id="MobiDB-lite"/>
    </source>
</evidence>
<proteinExistence type="predicted"/>